<evidence type="ECO:0000256" key="3">
    <source>
        <dbReference type="ARBA" id="ARBA00022448"/>
    </source>
</evidence>
<evidence type="ECO:0000256" key="6">
    <source>
        <dbReference type="ARBA" id="ARBA00023136"/>
    </source>
</evidence>
<dbReference type="GO" id="GO:0022857">
    <property type="term" value="F:transmembrane transporter activity"/>
    <property type="evidence" value="ECO:0007669"/>
    <property type="project" value="InterPro"/>
</dbReference>
<feature type="transmembrane region" description="Helical" evidence="8">
    <location>
        <begin position="193"/>
        <end position="212"/>
    </location>
</feature>
<sequence length="504" mass="53584">MSTEQPVPVELQGRSADIPGSGDIHQIEDVLQPIPESVRTSRVSGQFWIWAGANIAPINWVLGALGIGLGLGLRDTLIALIVGNIVGMALFGVFVLIGQRTGVTGMVLSRAAFGRRGAYVPAAIQAALAIGWCAVNTWIILDLVMALLGQLHLVDPAAPNIAAKVTVAAVIMGIQVTIAWLGYRAIATFERWTVPPTLAVLILMSAVAWFHLPIDWSYAGPDGNVLQGTERIAAMSAVMTVIGIGWGITWFTYACDYSRFVSTKVPPRKLYLASTLGQFIPVVWLGVLGASLATTNGDVDPGELIVSNFGSLALPVLFLVIHGPIATNILNIYTFSVATQALDVKLSRRTLNLLVGAFALVVVVFFVFQSSLATVLSTWLGAIVAWIASWAGIMGVHYFVIERSSLDAQRLFDPVGSRSLPDVNWTTMGCFVAGIVGTWMFMYGSLPVMQGFGSRAMGGLDLSWLAGGLIAGGLYAVFGPRAYRRRAETAVAAPPVQTAEGSAL</sequence>
<evidence type="ECO:0000256" key="7">
    <source>
        <dbReference type="PIRNR" id="PIRNR002744"/>
    </source>
</evidence>
<dbReference type="Gene3D" id="1.10.4160.10">
    <property type="entry name" value="Hydantoin permease"/>
    <property type="match status" value="1"/>
</dbReference>
<evidence type="ECO:0000256" key="1">
    <source>
        <dbReference type="ARBA" id="ARBA00004141"/>
    </source>
</evidence>
<dbReference type="RefSeq" id="WP_082164229.1">
    <property type="nucleotide sequence ID" value="NZ_JYNU01000020.1"/>
</dbReference>
<keyword evidence="6 7" id="KW-0472">Membrane</keyword>
<dbReference type="Proteomes" id="UP000036313">
    <property type="component" value="Unassembled WGS sequence"/>
</dbReference>
<dbReference type="PANTHER" id="PTHR31806">
    <property type="entry name" value="PURINE-CYTOSINE PERMEASE FCY2-RELATED"/>
    <property type="match status" value="1"/>
</dbReference>
<dbReference type="PATRIC" id="fig|1807.14.peg.3428"/>
<feature type="transmembrane region" description="Helical" evidence="8">
    <location>
        <begin position="270"/>
        <end position="292"/>
    </location>
</feature>
<keyword evidence="5 8" id="KW-1133">Transmembrane helix</keyword>
<protein>
    <submittedName>
        <fullName evidence="9">Putative allantoin permease</fullName>
    </submittedName>
</protein>
<reference evidence="9 10" key="1">
    <citation type="journal article" date="2015" name="Genome Biol. Evol.">
        <title>Characterization of Three Mycobacterium spp. with Potential Use in Bioremediation by Genome Sequencing and Comparative Genomics.</title>
        <authorList>
            <person name="Das S."/>
            <person name="Pettersson B.M."/>
            <person name="Behra P.R."/>
            <person name="Ramesh M."/>
            <person name="Dasgupta S."/>
            <person name="Bhattacharya A."/>
            <person name="Kirsebom L.A."/>
        </authorList>
    </citation>
    <scope>NUCLEOTIDE SEQUENCE [LARGE SCALE GENOMIC DNA]</scope>
    <source>
        <strain evidence="9 10">DSM 44075</strain>
    </source>
</reference>
<dbReference type="CDD" id="cd11484">
    <property type="entry name" value="SLC-NCS1sbd_CobB-like"/>
    <property type="match status" value="1"/>
</dbReference>
<keyword evidence="3 7" id="KW-0813">Transport</keyword>
<keyword evidence="4 8" id="KW-0812">Transmembrane</keyword>
<feature type="transmembrane region" description="Helical" evidence="8">
    <location>
        <begin position="232"/>
        <end position="258"/>
    </location>
</feature>
<feature type="transmembrane region" description="Helical" evidence="8">
    <location>
        <begin position="312"/>
        <end position="338"/>
    </location>
</feature>
<evidence type="ECO:0000256" key="4">
    <source>
        <dbReference type="ARBA" id="ARBA00022692"/>
    </source>
</evidence>
<feature type="transmembrane region" description="Helical" evidence="8">
    <location>
        <begin position="380"/>
        <end position="401"/>
    </location>
</feature>
<dbReference type="EMBL" id="JYNU01000020">
    <property type="protein sequence ID" value="KMO74687.1"/>
    <property type="molecule type" value="Genomic_DNA"/>
</dbReference>
<feature type="transmembrane region" description="Helical" evidence="8">
    <location>
        <begin position="422"/>
        <end position="442"/>
    </location>
</feature>
<proteinExistence type="inferred from homology"/>
<name>A0A0J6VZ42_9MYCO</name>
<dbReference type="InterPro" id="IPR026030">
    <property type="entry name" value="Pur-cyt_permease_Fcy2/21/22"/>
</dbReference>
<feature type="transmembrane region" description="Helical" evidence="8">
    <location>
        <begin position="462"/>
        <end position="478"/>
    </location>
</feature>
<feature type="transmembrane region" description="Helical" evidence="8">
    <location>
        <begin position="161"/>
        <end position="181"/>
    </location>
</feature>
<dbReference type="GO" id="GO:0005886">
    <property type="term" value="C:plasma membrane"/>
    <property type="evidence" value="ECO:0007669"/>
    <property type="project" value="TreeGrafter"/>
</dbReference>
<feature type="transmembrane region" description="Helical" evidence="8">
    <location>
        <begin position="118"/>
        <end position="141"/>
    </location>
</feature>
<dbReference type="InterPro" id="IPR001248">
    <property type="entry name" value="Pur-cyt_permease"/>
</dbReference>
<comment type="similarity">
    <text evidence="2 7">Belongs to the purine-cytosine permease (2.A.39) family.</text>
</comment>
<evidence type="ECO:0000256" key="5">
    <source>
        <dbReference type="ARBA" id="ARBA00022989"/>
    </source>
</evidence>
<dbReference type="PIRSF" id="PIRSF002744">
    <property type="entry name" value="Pur-cyt_permease"/>
    <property type="match status" value="1"/>
</dbReference>
<comment type="caution">
    <text evidence="9">The sequence shown here is derived from an EMBL/GenBank/DDBJ whole genome shotgun (WGS) entry which is preliminary data.</text>
</comment>
<organism evidence="9 10">
    <name type="scientific">Mycolicibacterium obuense</name>
    <dbReference type="NCBI Taxonomy" id="1807"/>
    <lineage>
        <taxon>Bacteria</taxon>
        <taxon>Bacillati</taxon>
        <taxon>Actinomycetota</taxon>
        <taxon>Actinomycetes</taxon>
        <taxon>Mycobacteriales</taxon>
        <taxon>Mycobacteriaceae</taxon>
        <taxon>Mycolicibacterium</taxon>
    </lineage>
</organism>
<gene>
    <name evidence="9" type="primary">pucI_4</name>
    <name evidence="9" type="ORF">MOBUDSM44075_03406</name>
</gene>
<accession>A0A0J6VZ42</accession>
<dbReference type="PANTHER" id="PTHR31806:SF1">
    <property type="entry name" value="PURINE-CYTOSINE PERMEASE FCY2-RELATED"/>
    <property type="match status" value="1"/>
</dbReference>
<evidence type="ECO:0000256" key="8">
    <source>
        <dbReference type="SAM" id="Phobius"/>
    </source>
</evidence>
<feature type="transmembrane region" description="Helical" evidence="8">
    <location>
        <begin position="77"/>
        <end position="97"/>
    </location>
</feature>
<evidence type="ECO:0000313" key="10">
    <source>
        <dbReference type="Proteomes" id="UP000036313"/>
    </source>
</evidence>
<comment type="subcellular location">
    <subcellularLocation>
        <location evidence="1">Membrane</location>
        <topology evidence="1">Multi-pass membrane protein</topology>
    </subcellularLocation>
</comment>
<feature type="transmembrane region" description="Helical" evidence="8">
    <location>
        <begin position="350"/>
        <end position="368"/>
    </location>
</feature>
<evidence type="ECO:0000313" key="9">
    <source>
        <dbReference type="EMBL" id="KMO74687.1"/>
    </source>
</evidence>
<evidence type="ECO:0000256" key="2">
    <source>
        <dbReference type="ARBA" id="ARBA00008974"/>
    </source>
</evidence>
<dbReference type="AlphaFoldDB" id="A0A0J6VZ42"/>
<feature type="transmembrane region" description="Helical" evidence="8">
    <location>
        <begin position="47"/>
        <end position="71"/>
    </location>
</feature>
<dbReference type="Pfam" id="PF02133">
    <property type="entry name" value="Transp_cyt_pur"/>
    <property type="match status" value="1"/>
</dbReference>